<feature type="domain" description="NOMO-like N-terminal beta-sandwich" evidence="3">
    <location>
        <begin position="41"/>
        <end position="121"/>
    </location>
</feature>
<evidence type="ECO:0000313" key="11">
    <source>
        <dbReference type="WBParaSite" id="TREG1_14900.1"/>
    </source>
</evidence>
<keyword evidence="10" id="KW-1185">Reference proteome</keyword>
<dbReference type="InterPro" id="IPR056190">
    <property type="entry name" value="NOMO_5th"/>
</dbReference>
<dbReference type="Proteomes" id="UP000050795">
    <property type="component" value="Unassembled WGS sequence"/>
</dbReference>
<name>A0AA85J6W4_TRIRE</name>
<dbReference type="InterPro" id="IPR055490">
    <property type="entry name" value="DUF7062"/>
</dbReference>
<feature type="domain" description="NOMO third transthyretin-like" evidence="6">
    <location>
        <begin position="217"/>
        <end position="335"/>
    </location>
</feature>
<evidence type="ECO:0000259" key="4">
    <source>
        <dbReference type="Pfam" id="PF22904"/>
    </source>
</evidence>
<dbReference type="Gene3D" id="2.60.40.1120">
    <property type="entry name" value="Carboxypeptidase-like, regulatory domain"/>
    <property type="match status" value="1"/>
</dbReference>
<reference evidence="11" key="2">
    <citation type="submission" date="2023-11" db="UniProtKB">
        <authorList>
            <consortium name="WormBaseParasite"/>
        </authorList>
    </citation>
    <scope>IDENTIFICATION</scope>
</reference>
<evidence type="ECO:0000259" key="9">
    <source>
        <dbReference type="Pfam" id="PF23201"/>
    </source>
</evidence>
<dbReference type="Pfam" id="PF23194">
    <property type="entry name" value="NOMO_5th"/>
    <property type="match status" value="1"/>
</dbReference>
<dbReference type="Pfam" id="PF13620">
    <property type="entry name" value="CarboxypepD_reg"/>
    <property type="match status" value="1"/>
</dbReference>
<feature type="domain" description="NOMO second beta-sandwich" evidence="4">
    <location>
        <begin position="125"/>
        <end position="213"/>
    </location>
</feature>
<dbReference type="InterPro" id="IPR056188">
    <property type="entry name" value="NOMO_6th"/>
</dbReference>
<dbReference type="WBParaSite" id="TREG1_14900.1">
    <property type="protein sequence ID" value="TREG1_14900.1"/>
    <property type="gene ID" value="TREG1_14900"/>
</dbReference>
<dbReference type="GO" id="GO:0005789">
    <property type="term" value="C:endoplasmic reticulum membrane"/>
    <property type="evidence" value="ECO:0007669"/>
    <property type="project" value="TreeGrafter"/>
</dbReference>
<evidence type="ECO:0000259" key="7">
    <source>
        <dbReference type="Pfam" id="PF23194"/>
    </source>
</evidence>
<dbReference type="Pfam" id="PF22898">
    <property type="entry name" value="NOMO1-like_1st"/>
    <property type="match status" value="1"/>
</dbReference>
<dbReference type="InterPro" id="IPR056189">
    <property type="entry name" value="NOMO_3rd"/>
</dbReference>
<dbReference type="InterPro" id="IPR055074">
    <property type="entry name" value="NOMO1-3_2nd"/>
</dbReference>
<evidence type="ECO:0000259" key="6">
    <source>
        <dbReference type="Pfam" id="PF23193"/>
    </source>
</evidence>
<dbReference type="InterPro" id="IPR008969">
    <property type="entry name" value="CarboxyPept-like_regulatory"/>
</dbReference>
<feature type="domain" description="NOMO sixth transthyretin-like" evidence="8">
    <location>
        <begin position="516"/>
        <end position="639"/>
    </location>
</feature>
<dbReference type="InterPro" id="IPR055075">
    <property type="entry name" value="NOMO-like_N"/>
</dbReference>
<dbReference type="SUPFAM" id="SSF49464">
    <property type="entry name" value="Carboxypeptidase regulatory domain-like"/>
    <property type="match status" value="3"/>
</dbReference>
<dbReference type="InterPro" id="IPR056191">
    <property type="entry name" value="NOMO_12th"/>
</dbReference>
<evidence type="ECO:0000313" key="10">
    <source>
        <dbReference type="Proteomes" id="UP000050795"/>
    </source>
</evidence>
<feature type="signal peptide" evidence="2">
    <location>
        <begin position="1"/>
        <end position="23"/>
    </location>
</feature>
<evidence type="ECO:0000256" key="2">
    <source>
        <dbReference type="SAM" id="SignalP"/>
    </source>
</evidence>
<feature type="domain" description="NOMO C-terminal transthyretin-like" evidence="5">
    <location>
        <begin position="1273"/>
        <end position="1369"/>
    </location>
</feature>
<feature type="domain" description="DUF7062" evidence="9">
    <location>
        <begin position="640"/>
        <end position="738"/>
    </location>
</feature>
<dbReference type="InterPro" id="IPR051417">
    <property type="entry name" value="SDr/BOS_complex"/>
</dbReference>
<dbReference type="Pfam" id="PF23192">
    <property type="entry name" value="NOMO_12th"/>
    <property type="match status" value="1"/>
</dbReference>
<evidence type="ECO:0000259" key="5">
    <source>
        <dbReference type="Pfam" id="PF23192"/>
    </source>
</evidence>
<dbReference type="PANTHER" id="PTHR23303:SF14">
    <property type="entry name" value="BOS COMPLEX SUBUNIT NOMO1-RELATED"/>
    <property type="match status" value="1"/>
</dbReference>
<feature type="chain" id="PRO_5041709056" evidence="2">
    <location>
        <begin position="24"/>
        <end position="1377"/>
    </location>
</feature>
<feature type="domain" description="NOMO fifth transthyretin-like" evidence="7">
    <location>
        <begin position="421"/>
        <end position="515"/>
    </location>
</feature>
<dbReference type="Pfam" id="PF22904">
    <property type="entry name" value="NOMO1-like_2nd"/>
    <property type="match status" value="1"/>
</dbReference>
<evidence type="ECO:0000259" key="3">
    <source>
        <dbReference type="Pfam" id="PF22898"/>
    </source>
</evidence>
<accession>A0AA85J6W4</accession>
<protein>
    <submittedName>
        <fullName evidence="11">Uncharacterized protein</fullName>
    </submittedName>
</protein>
<dbReference type="Pfam" id="PF23196">
    <property type="entry name" value="NOMO_6th"/>
    <property type="match status" value="1"/>
</dbReference>
<organism evidence="10 11">
    <name type="scientific">Trichobilharzia regenti</name>
    <name type="common">Nasal bird schistosome</name>
    <dbReference type="NCBI Taxonomy" id="157069"/>
    <lineage>
        <taxon>Eukaryota</taxon>
        <taxon>Metazoa</taxon>
        <taxon>Spiralia</taxon>
        <taxon>Lophotrochozoa</taxon>
        <taxon>Platyhelminthes</taxon>
        <taxon>Trematoda</taxon>
        <taxon>Digenea</taxon>
        <taxon>Strigeidida</taxon>
        <taxon>Schistosomatoidea</taxon>
        <taxon>Schistosomatidae</taxon>
        <taxon>Trichobilharzia</taxon>
    </lineage>
</organism>
<dbReference type="Pfam" id="PF23201">
    <property type="entry name" value="DUF7062"/>
    <property type="match status" value="1"/>
</dbReference>
<reference evidence="10" key="1">
    <citation type="submission" date="2022-06" db="EMBL/GenBank/DDBJ databases">
        <authorList>
            <person name="Berger JAMES D."/>
            <person name="Berger JAMES D."/>
        </authorList>
    </citation>
    <scope>NUCLEOTIDE SEQUENCE [LARGE SCALE GENOMIC DNA]</scope>
</reference>
<keyword evidence="1 2" id="KW-0732">Signal</keyword>
<evidence type="ECO:0000259" key="8">
    <source>
        <dbReference type="Pfam" id="PF23196"/>
    </source>
</evidence>
<dbReference type="Pfam" id="PF23193">
    <property type="entry name" value="NOMO_3rd"/>
    <property type="match status" value="1"/>
</dbReference>
<evidence type="ECO:0000256" key="1">
    <source>
        <dbReference type="ARBA" id="ARBA00022729"/>
    </source>
</evidence>
<sequence>MADLWKILILLVPLLFLSSRVLGIHSETVVGCGGFIRWKEAQSNSRLDFGKLKISLFSETTSTLKDVTDVLPNGAYSVPLYDEGVYRIKLTTPKGWYIEPSDGYLLDLHKDPKACSKDFDFSVVGFSIFGQVTTSGMQTGPPGLSVRISELTSHKPIAQNSTQSQGYFMISPVSPGSYSLTVSNQDQTEKDHTRASIVVNVLSDSVTLSEPIVLLGHFLRGRVVDFGKKPIASARVFLLCDKEKTTLNTSINPDELTSSLMVDMLGEAHHNFFLSQESSTDADGYFTFDRLPGGNYVLIAMYSPKKLSTTFSFTPKFYPVTMEHTDVDLGPHTFTLQTFKLKSGRILWFNGTPIPSAKVTVTGQSQKSVLSDANGYYQLEDLVPGEYSFHVDVKNVLFETRSINLNPSLESLPELRPDKVSLCGSLITAETALNLKPEVYVDVRSIENNSLVSRVEASRESGKFKFCTFLKPGLYSLHPDVSLSGTNRQSHDVLQFTPSEIKVDLTGSPVDSITFSQFRAKLYGRLKCLKKCAFYQTPFYAQFTSLHSKDELKLYEFIPSKTNAHEAFFSVEGILPGDYVIKVVYTSDKGLNMIDGWCWNNPEKTVSSLSQTLETSQRILQIRSNDLHYDKEVVLDFIQTGFLIPVKFELPNYVKSMPPVILHASTFIKKNNQTVESTMMWNLTKICNKICLPSPDQVFKISVSSTCAQFRMLRATEVHPSHDCHLSLKTGPHIRIGVDKLPVFIDLNLDKIAKRFVNDFKEIFGAPFPFESIDFGLNATETLKSVLVNTFWPEIPHNVESLSATGMFWVQLGNMIRVKPKQPSLEQNHFAHLSVNPSSQDINLQLYSQDSSTDSISCGLTMPEVHTTKPASINNAKSVCSSFYNGQHIKFDLTVAVNLRGRIDPPAEKADVELYHRLPQPSEQSSILLKRDHPLLPVDSETELLKELDHSNTSAYVATTQTDRQGIFTFSALPLVNYEEFNIKSLSEVSKIYEITVSKAGYKFDVLNDTDTKHSRDFHWYIKSTRLSLVEVFVFKHPVSNDSNQPLSAVLISIIGEGHRANHLTNVDGVVRFVGLSPGQYYLRPMMKEYSFTVMSPDSSESGHAIPVQVEEGKSAVVILSAHRIAFSASGTVTSLAGIPEPGVLVEAAWLPDPPKTMHNDVLHLESSVNMSCQLRSDQINIIPREQSLTDSDGNFRIRGLIPGCVYTISVHNSSSTLINSIADQLSVDSSSSSSSLSRRGVERAIPCHLNLQMPSTDTSGLHFYVIRHTYASTITVSVQTSDNYLSTLRLVVFPVGHPEDIVEKHDFANDSLLFTLSGSKLAAMFGREHVIRLLSDLKPNFYVNVDPQNIIFTPKWSVNEHFNFNFNPKLRTSLND</sequence>
<dbReference type="PANTHER" id="PTHR23303">
    <property type="entry name" value="CARBOXYPEPTIDASE REGULATORY REGION-CONTAINING"/>
    <property type="match status" value="1"/>
</dbReference>
<proteinExistence type="predicted"/>